<dbReference type="CDD" id="cd04301">
    <property type="entry name" value="NAT_SF"/>
    <property type="match status" value="1"/>
</dbReference>
<accession>A0A1X6Z958</accession>
<sequence length="150" mass="16122">MKTELRRATGADAAALLPLYLDLFREDAILTPARDVAANLAVMLEDPRAAHWLIEEDGQVIALAAGSLTFGVEYGLSAELEDLYVTPPARGRGLARLLAHAVIDWARDQGATDMVLVITPQAEAEQGLTAFYEKLGFGPSSRITLSRTTG</sequence>
<dbReference type="OrthoDB" id="9797456at2"/>
<dbReference type="Pfam" id="PF00583">
    <property type="entry name" value="Acetyltransf_1"/>
    <property type="match status" value="1"/>
</dbReference>
<evidence type="ECO:0000256" key="1">
    <source>
        <dbReference type="ARBA" id="ARBA00022679"/>
    </source>
</evidence>
<organism evidence="4 5">
    <name type="scientific">Pseudooceanicola marinus</name>
    <dbReference type="NCBI Taxonomy" id="396013"/>
    <lineage>
        <taxon>Bacteria</taxon>
        <taxon>Pseudomonadati</taxon>
        <taxon>Pseudomonadota</taxon>
        <taxon>Alphaproteobacteria</taxon>
        <taxon>Rhodobacterales</taxon>
        <taxon>Paracoccaceae</taxon>
        <taxon>Pseudooceanicola</taxon>
    </lineage>
</organism>
<dbReference type="AlphaFoldDB" id="A0A1X6Z958"/>
<proteinExistence type="predicted"/>
<name>A0A1X6Z958_9RHOB</name>
<evidence type="ECO:0000256" key="2">
    <source>
        <dbReference type="ARBA" id="ARBA00023315"/>
    </source>
</evidence>
<dbReference type="PANTHER" id="PTHR43877:SF1">
    <property type="entry name" value="ACETYLTRANSFERASE"/>
    <property type="match status" value="1"/>
</dbReference>
<dbReference type="PROSITE" id="PS51186">
    <property type="entry name" value="GNAT"/>
    <property type="match status" value="1"/>
</dbReference>
<dbReference type="SUPFAM" id="SSF55729">
    <property type="entry name" value="Acyl-CoA N-acyltransferases (Nat)"/>
    <property type="match status" value="1"/>
</dbReference>
<dbReference type="RefSeq" id="WP_085888090.1">
    <property type="nucleotide sequence ID" value="NZ_FWFN01000004.1"/>
</dbReference>
<dbReference type="InterPro" id="IPR016181">
    <property type="entry name" value="Acyl_CoA_acyltransferase"/>
</dbReference>
<dbReference type="InterPro" id="IPR050832">
    <property type="entry name" value="Bact_Acetyltransf"/>
</dbReference>
<dbReference type="EMBL" id="FWFN01000004">
    <property type="protein sequence ID" value="SLN44827.1"/>
    <property type="molecule type" value="Genomic_DNA"/>
</dbReference>
<dbReference type="PANTHER" id="PTHR43877">
    <property type="entry name" value="AMINOALKYLPHOSPHONATE N-ACETYLTRANSFERASE-RELATED-RELATED"/>
    <property type="match status" value="1"/>
</dbReference>
<dbReference type="GO" id="GO:0016747">
    <property type="term" value="F:acyltransferase activity, transferring groups other than amino-acyl groups"/>
    <property type="evidence" value="ECO:0007669"/>
    <property type="project" value="InterPro"/>
</dbReference>
<evidence type="ECO:0000259" key="3">
    <source>
        <dbReference type="PROSITE" id="PS51186"/>
    </source>
</evidence>
<evidence type="ECO:0000313" key="5">
    <source>
        <dbReference type="Proteomes" id="UP000193963"/>
    </source>
</evidence>
<reference evidence="4 5" key="1">
    <citation type="submission" date="2017-03" db="EMBL/GenBank/DDBJ databases">
        <authorList>
            <person name="Afonso C.L."/>
            <person name="Miller P.J."/>
            <person name="Scott M.A."/>
            <person name="Spackman E."/>
            <person name="Goraichik I."/>
            <person name="Dimitrov K.M."/>
            <person name="Suarez D.L."/>
            <person name="Swayne D.E."/>
        </authorList>
    </citation>
    <scope>NUCLEOTIDE SEQUENCE [LARGE SCALE GENOMIC DNA]</scope>
    <source>
        <strain evidence="4 5">CECT 7751</strain>
    </source>
</reference>
<gene>
    <name evidence="4" type="ORF">PSM7751_02057</name>
</gene>
<keyword evidence="2" id="KW-0012">Acyltransferase</keyword>
<feature type="domain" description="N-acetyltransferase" evidence="3">
    <location>
        <begin position="3"/>
        <end position="150"/>
    </location>
</feature>
<dbReference type="InterPro" id="IPR000182">
    <property type="entry name" value="GNAT_dom"/>
</dbReference>
<dbReference type="Gene3D" id="3.40.630.30">
    <property type="match status" value="1"/>
</dbReference>
<evidence type="ECO:0000313" key="4">
    <source>
        <dbReference type="EMBL" id="SLN44827.1"/>
    </source>
</evidence>
<keyword evidence="1 4" id="KW-0808">Transferase</keyword>
<dbReference type="Proteomes" id="UP000193963">
    <property type="component" value="Unassembled WGS sequence"/>
</dbReference>
<protein>
    <submittedName>
        <fullName evidence="4">Acetyltransferase (GNAT) family protein</fullName>
    </submittedName>
</protein>
<keyword evidence="5" id="KW-1185">Reference proteome</keyword>